<protein>
    <recommendedName>
        <fullName evidence="8">PHD-type domain-containing protein</fullName>
    </recommendedName>
</protein>
<name>A0ABS8S8A3_DATST</name>
<evidence type="ECO:0000256" key="3">
    <source>
        <dbReference type="ARBA" id="ARBA00022771"/>
    </source>
</evidence>
<keyword evidence="10" id="KW-1185">Reference proteome</keyword>
<feature type="compositionally biased region" description="Basic and acidic residues" evidence="7">
    <location>
        <begin position="418"/>
        <end position="438"/>
    </location>
</feature>
<dbReference type="PROSITE" id="PS50016">
    <property type="entry name" value="ZF_PHD_2"/>
    <property type="match status" value="1"/>
</dbReference>
<feature type="region of interest" description="Disordered" evidence="7">
    <location>
        <begin position="412"/>
        <end position="456"/>
    </location>
</feature>
<feature type="region of interest" description="Disordered" evidence="7">
    <location>
        <begin position="236"/>
        <end position="333"/>
    </location>
</feature>
<keyword evidence="2" id="KW-0479">Metal-binding</keyword>
<feature type="domain" description="PHD-type" evidence="8">
    <location>
        <begin position="654"/>
        <end position="699"/>
    </location>
</feature>
<feature type="compositionally biased region" description="Polar residues" evidence="7">
    <location>
        <begin position="1064"/>
        <end position="1075"/>
    </location>
</feature>
<feature type="region of interest" description="Disordered" evidence="7">
    <location>
        <begin position="1064"/>
        <end position="1087"/>
    </location>
</feature>
<dbReference type="Pfam" id="PF22970">
    <property type="entry name" value="DUF7028"/>
    <property type="match status" value="1"/>
</dbReference>
<proteinExistence type="predicted"/>
<evidence type="ECO:0000313" key="9">
    <source>
        <dbReference type="EMBL" id="MCD7455064.1"/>
    </source>
</evidence>
<dbReference type="SMART" id="SM00249">
    <property type="entry name" value="PHD"/>
    <property type="match status" value="2"/>
</dbReference>
<dbReference type="Proteomes" id="UP000823775">
    <property type="component" value="Unassembled WGS sequence"/>
</dbReference>
<dbReference type="InterPro" id="IPR011011">
    <property type="entry name" value="Znf_FYVE_PHD"/>
</dbReference>
<sequence>MKMEESVRSGGGVLKKKSSSGCLIIKKKDDRLGIGGISSSGALQKVKNRPKFVMNEYESSDEISESIRRKTGQVFSNGSVFYGKSGVKDGEFGGSMNLPDFNKYEECDMKMQVNGYGDDRFNMVERRGGSREFGSGSRSVMVEKRKLSYMDSSSDNGFKRSYGVLQDEVHMPISLPREASHESIRLQGKNGVLKVMVNKKKKIDLVPKEYGPVEIESRKGSWSAEVVKRNLLVRPSFYSGPKQPEKQPLSIQTKGNELKPQKPLLGKSTHFVTSEKDETDTSLKLAPPSVQPASSATRVLKEESRPLASEDVTPAKRKDGKVNRGGSTEKQQLRERIRGMLIEAGWTIDYRPRKNREYLDAVYINPSGTAYWSIIKAYEAFQKRSEVDSGKSKPDGSSCSFAPISDDLINKLTRQTRKKIEKEMKKKRKDDGKRKDPKQTSVMEHVLGTGSDQHEKRFDSYIKKKDNLLQGKLHASDQESGDNTSDNSLKVRRLKQDMAGKASVGVASNSIHGRKSKLVGRCTLLARHSDKGGNSDSDGYVPYTGKRTLLSWLIDTGTLKLRQKIQYVNRRRTTVKLEGWITQDGVHCGCCSKILPVSRFELHAGSKRHQPFQNIVLESGVTLLECLVDAWNQQKNSDRQDFYNIDIDGDDAEDDACGICGDGGDLICCDGCPSTFHQSCLGIQILPSGLWHCPNCTCKFCGAASGNPAEDSERTVDEFLSCNLCEKKYHKSCSLEMNALPSISNSPSATFCGQKCQELYDHLQNILGVKHELEAGFSWSLIQRTDLDSDTSRHPFPQRVVCNSKLAVALAVMDECFVPIVDRRSGINIMHNVLYNTGSNFSRLNFHGFYTAILERGDDIISAASIRIHGTQLAEMPFIGTRNIYRQQGMCRRLFSAIETVLSTLKVEKLIIPAISEHLHTWTKVLGFDELEESNKQEMKSINMLVFPGTGMLQKKILKRNMQEAFSAAAGLQQSHPLSPALIETADQESSIRPDEHLHDGVCVNIVEKPDDRFGPMDSGSPASAVQLSDSTLIRAEGGCCESDTQISSKELEKNFVESATKWMLSSPSGTSDSNPDTEDAALGPANIDVNSGIEPINLKI</sequence>
<dbReference type="Pfam" id="PF16135">
    <property type="entry name" value="TDBD"/>
    <property type="match status" value="1"/>
</dbReference>
<evidence type="ECO:0000256" key="1">
    <source>
        <dbReference type="ARBA" id="ARBA00004123"/>
    </source>
</evidence>
<feature type="compositionally biased region" description="Basic and acidic residues" evidence="7">
    <location>
        <begin position="313"/>
        <end position="322"/>
    </location>
</feature>
<dbReference type="InterPro" id="IPR019787">
    <property type="entry name" value="Znf_PHD-finger"/>
</dbReference>
<dbReference type="PANTHER" id="PTHR46309:SF1">
    <property type="entry name" value="PHD FINGER PROTEIN 12"/>
    <property type="match status" value="1"/>
</dbReference>
<dbReference type="Gene3D" id="3.30.40.10">
    <property type="entry name" value="Zinc/RING finger domain, C3HC4 (zinc finger)"/>
    <property type="match status" value="1"/>
</dbReference>
<dbReference type="InterPro" id="IPR001965">
    <property type="entry name" value="Znf_PHD"/>
</dbReference>
<keyword evidence="5" id="KW-0539">Nucleus</keyword>
<dbReference type="Pfam" id="PF00628">
    <property type="entry name" value="PHD"/>
    <property type="match status" value="1"/>
</dbReference>
<evidence type="ECO:0000256" key="6">
    <source>
        <dbReference type="PROSITE-ProRule" id="PRU00146"/>
    </source>
</evidence>
<dbReference type="InterPro" id="IPR054292">
    <property type="entry name" value="DUF7028"/>
</dbReference>
<keyword evidence="3 6" id="KW-0863">Zinc-finger</keyword>
<dbReference type="CDD" id="cd15532">
    <property type="entry name" value="PHD2_CHD_II"/>
    <property type="match status" value="1"/>
</dbReference>
<accession>A0ABS8S8A3</accession>
<evidence type="ECO:0000259" key="8">
    <source>
        <dbReference type="PROSITE" id="PS50016"/>
    </source>
</evidence>
<dbReference type="PANTHER" id="PTHR46309">
    <property type="entry name" value="PHD FINGER PROTEIN 12"/>
    <property type="match status" value="1"/>
</dbReference>
<evidence type="ECO:0000256" key="7">
    <source>
        <dbReference type="SAM" id="MobiDB-lite"/>
    </source>
</evidence>
<evidence type="ECO:0000256" key="2">
    <source>
        <dbReference type="ARBA" id="ARBA00022723"/>
    </source>
</evidence>
<dbReference type="InterPro" id="IPR042163">
    <property type="entry name" value="PHF12"/>
</dbReference>
<evidence type="ECO:0000256" key="5">
    <source>
        <dbReference type="ARBA" id="ARBA00023242"/>
    </source>
</evidence>
<reference evidence="9 10" key="1">
    <citation type="journal article" date="2021" name="BMC Genomics">
        <title>Datura genome reveals duplications of psychoactive alkaloid biosynthetic genes and high mutation rate following tissue culture.</title>
        <authorList>
            <person name="Rajewski A."/>
            <person name="Carter-House D."/>
            <person name="Stajich J."/>
            <person name="Litt A."/>
        </authorList>
    </citation>
    <scope>NUCLEOTIDE SEQUENCE [LARGE SCALE GENOMIC DNA]</scope>
    <source>
        <strain evidence="9">AR-01</strain>
    </source>
</reference>
<comment type="caution">
    <text evidence="9">The sequence shown here is derived from an EMBL/GenBank/DDBJ whole genome shotgun (WGS) entry which is preliminary data.</text>
</comment>
<dbReference type="InterPro" id="IPR032308">
    <property type="entry name" value="TDBD"/>
</dbReference>
<gene>
    <name evidence="9" type="ORF">HAX54_026941</name>
</gene>
<dbReference type="Pfam" id="PF23209">
    <property type="entry name" value="IDM1_C"/>
    <property type="match status" value="1"/>
</dbReference>
<dbReference type="SUPFAM" id="SSF57903">
    <property type="entry name" value="FYVE/PHD zinc finger"/>
    <property type="match status" value="1"/>
</dbReference>
<organism evidence="9 10">
    <name type="scientific">Datura stramonium</name>
    <name type="common">Jimsonweed</name>
    <name type="synonym">Common thornapple</name>
    <dbReference type="NCBI Taxonomy" id="4076"/>
    <lineage>
        <taxon>Eukaryota</taxon>
        <taxon>Viridiplantae</taxon>
        <taxon>Streptophyta</taxon>
        <taxon>Embryophyta</taxon>
        <taxon>Tracheophyta</taxon>
        <taxon>Spermatophyta</taxon>
        <taxon>Magnoliopsida</taxon>
        <taxon>eudicotyledons</taxon>
        <taxon>Gunneridae</taxon>
        <taxon>Pentapetalae</taxon>
        <taxon>asterids</taxon>
        <taxon>lamiids</taxon>
        <taxon>Solanales</taxon>
        <taxon>Solanaceae</taxon>
        <taxon>Solanoideae</taxon>
        <taxon>Datureae</taxon>
        <taxon>Datura</taxon>
    </lineage>
</organism>
<dbReference type="InterPro" id="IPR056511">
    <property type="entry name" value="IDM1_C"/>
</dbReference>
<dbReference type="InterPro" id="IPR013083">
    <property type="entry name" value="Znf_RING/FYVE/PHD"/>
</dbReference>
<dbReference type="EMBL" id="JACEIK010000327">
    <property type="protein sequence ID" value="MCD7455064.1"/>
    <property type="molecule type" value="Genomic_DNA"/>
</dbReference>
<evidence type="ECO:0000256" key="4">
    <source>
        <dbReference type="ARBA" id="ARBA00022833"/>
    </source>
</evidence>
<keyword evidence="4" id="KW-0862">Zinc</keyword>
<evidence type="ECO:0000313" key="10">
    <source>
        <dbReference type="Proteomes" id="UP000823775"/>
    </source>
</evidence>
<comment type="subcellular location">
    <subcellularLocation>
        <location evidence="1">Nucleus</location>
    </subcellularLocation>
</comment>